<organism evidence="2 3">
    <name type="scientific">Leptosia nina</name>
    <dbReference type="NCBI Taxonomy" id="320188"/>
    <lineage>
        <taxon>Eukaryota</taxon>
        <taxon>Metazoa</taxon>
        <taxon>Ecdysozoa</taxon>
        <taxon>Arthropoda</taxon>
        <taxon>Hexapoda</taxon>
        <taxon>Insecta</taxon>
        <taxon>Pterygota</taxon>
        <taxon>Neoptera</taxon>
        <taxon>Endopterygota</taxon>
        <taxon>Lepidoptera</taxon>
        <taxon>Glossata</taxon>
        <taxon>Ditrysia</taxon>
        <taxon>Papilionoidea</taxon>
        <taxon>Pieridae</taxon>
        <taxon>Pierinae</taxon>
        <taxon>Leptosia</taxon>
    </lineage>
</organism>
<evidence type="ECO:0000313" key="2">
    <source>
        <dbReference type="EMBL" id="CAK1552542.1"/>
    </source>
</evidence>
<evidence type="ECO:0000313" key="3">
    <source>
        <dbReference type="Proteomes" id="UP001497472"/>
    </source>
</evidence>
<feature type="chain" id="PRO_5043584077" evidence="1">
    <location>
        <begin position="18"/>
        <end position="127"/>
    </location>
</feature>
<feature type="signal peptide" evidence="1">
    <location>
        <begin position="1"/>
        <end position="17"/>
    </location>
</feature>
<keyword evidence="1" id="KW-0732">Signal</keyword>
<name>A0AAV1JWK9_9NEOP</name>
<dbReference type="PANTHER" id="PTHR11257:SF13">
    <property type="entry name" value="GEO07322P1"/>
    <property type="match status" value="1"/>
</dbReference>
<dbReference type="InterPro" id="IPR036682">
    <property type="entry name" value="OS_D_A10/PebIII_sf"/>
</dbReference>
<dbReference type="EMBL" id="CAVLEF010000146">
    <property type="protein sequence ID" value="CAK1552542.1"/>
    <property type="molecule type" value="Genomic_DNA"/>
</dbReference>
<dbReference type="Gene3D" id="1.10.2080.10">
    <property type="entry name" value="Insect odorant-binding protein A10/Ejaculatory bulb-specific protein 3"/>
    <property type="match status" value="1"/>
</dbReference>
<evidence type="ECO:0000256" key="1">
    <source>
        <dbReference type="SAM" id="SignalP"/>
    </source>
</evidence>
<proteinExistence type="predicted"/>
<accession>A0AAV1JWK9</accession>
<keyword evidence="3" id="KW-1185">Reference proteome</keyword>
<dbReference type="PANTHER" id="PTHR11257">
    <property type="entry name" value="CHEMOSENSORY PROTEIN-RELATED"/>
    <property type="match status" value="1"/>
</dbReference>
<protein>
    <submittedName>
        <fullName evidence="2">Uncharacterized protein</fullName>
    </submittedName>
</protein>
<dbReference type="Pfam" id="PF03392">
    <property type="entry name" value="OS-D"/>
    <property type="match status" value="1"/>
</dbReference>
<comment type="caution">
    <text evidence="2">The sequence shown here is derived from an EMBL/GenBank/DDBJ whole genome shotgun (WGS) entry which is preliminary data.</text>
</comment>
<dbReference type="InterPro" id="IPR005055">
    <property type="entry name" value="A10/PebIII"/>
</dbReference>
<dbReference type="AlphaFoldDB" id="A0AAV1JWK9"/>
<gene>
    <name evidence="2" type="ORF">LNINA_LOCUS11582</name>
</gene>
<reference evidence="2 3" key="1">
    <citation type="submission" date="2023-11" db="EMBL/GenBank/DDBJ databases">
        <authorList>
            <person name="Okamura Y."/>
        </authorList>
    </citation>
    <scope>NUCLEOTIDE SEQUENCE [LARGE SCALE GENOMIC DNA]</scope>
</reference>
<dbReference type="Proteomes" id="UP001497472">
    <property type="component" value="Unassembled WGS sequence"/>
</dbReference>
<sequence length="127" mass="14703">MKLAIIIGLCCIAVAWGKPGSSYTDKYDNINIEEVLESDRLLKGYVDCLMDRSRCPPDAKTLKETLPDALEHECQKCTAKQKTNADKVIRHLVNKRPELWKELSTKYDPDNLYQERYKDRIEAVKEK</sequence>
<dbReference type="SUPFAM" id="SSF100910">
    <property type="entry name" value="Chemosensory protein Csp2"/>
    <property type="match status" value="1"/>
</dbReference>